<dbReference type="EMBL" id="MTBC01000002">
    <property type="protein sequence ID" value="OQD43712.1"/>
    <property type="molecule type" value="Genomic_DNA"/>
</dbReference>
<sequence>MKKSFFTSIIAVLLLWSCSNNEDDSGMDSLTVSPIVGTWLMTDVQIEEENSTQLNLFEEIVDELNAENCALLIFEFDAEGTVTATDKLSYIEVNSGPTGLDVPCPTQSDTETSVWRLEGDQLTFINEDLEEETIKVQIDGDTMVVAGNEFDDENLTEATIIFTKQ</sequence>
<keyword evidence="1" id="KW-0732">Signal</keyword>
<evidence type="ECO:0000313" key="3">
    <source>
        <dbReference type="EMBL" id="OQD43712.1"/>
    </source>
</evidence>
<organism evidence="3 4">
    <name type="scientific">Croceivirga radicis</name>
    <dbReference type="NCBI Taxonomy" id="1929488"/>
    <lineage>
        <taxon>Bacteria</taxon>
        <taxon>Pseudomonadati</taxon>
        <taxon>Bacteroidota</taxon>
        <taxon>Flavobacteriia</taxon>
        <taxon>Flavobacteriales</taxon>
        <taxon>Flavobacteriaceae</taxon>
        <taxon>Croceivirga</taxon>
    </lineage>
</organism>
<dbReference type="Pfam" id="PF13648">
    <property type="entry name" value="Lipocalin_4"/>
    <property type="match status" value="1"/>
</dbReference>
<feature type="chain" id="PRO_5013048303" description="Lipocalin-like domain-containing protein" evidence="1">
    <location>
        <begin position="23"/>
        <end position="165"/>
    </location>
</feature>
<evidence type="ECO:0000256" key="1">
    <source>
        <dbReference type="SAM" id="SignalP"/>
    </source>
</evidence>
<feature type="signal peptide" evidence="1">
    <location>
        <begin position="1"/>
        <end position="22"/>
    </location>
</feature>
<protein>
    <recommendedName>
        <fullName evidence="2">Lipocalin-like domain-containing protein</fullName>
    </recommendedName>
</protein>
<dbReference type="InterPro" id="IPR024311">
    <property type="entry name" value="Lipocalin-like"/>
</dbReference>
<dbReference type="Proteomes" id="UP000191680">
    <property type="component" value="Unassembled WGS sequence"/>
</dbReference>
<proteinExistence type="predicted"/>
<reference evidence="3 4" key="1">
    <citation type="submission" date="2016-12" db="EMBL/GenBank/DDBJ databases">
        <authorList>
            <person name="Song W.-J."/>
            <person name="Kurnit D.M."/>
        </authorList>
    </citation>
    <scope>NUCLEOTIDE SEQUENCE [LARGE SCALE GENOMIC DNA]</scope>
    <source>
        <strain evidence="3 4">HSG9</strain>
    </source>
</reference>
<evidence type="ECO:0000313" key="4">
    <source>
        <dbReference type="Proteomes" id="UP000191680"/>
    </source>
</evidence>
<accession>A0A1V6LU55</accession>
<dbReference type="RefSeq" id="WP_176465442.1">
    <property type="nucleotide sequence ID" value="NZ_MTBC01000002.1"/>
</dbReference>
<dbReference type="AlphaFoldDB" id="A0A1V6LU55"/>
<evidence type="ECO:0000259" key="2">
    <source>
        <dbReference type="Pfam" id="PF13648"/>
    </source>
</evidence>
<comment type="caution">
    <text evidence="3">The sequence shown here is derived from an EMBL/GenBank/DDBJ whole genome shotgun (WGS) entry which is preliminary data.</text>
</comment>
<gene>
    <name evidence="3" type="ORF">BUL40_03635</name>
</gene>
<feature type="domain" description="Lipocalin-like" evidence="2">
    <location>
        <begin position="35"/>
        <end position="145"/>
    </location>
</feature>
<name>A0A1V6LU55_9FLAO</name>
<keyword evidence="4" id="KW-1185">Reference proteome</keyword>